<dbReference type="PANTHER" id="PTHR12431">
    <property type="entry name" value="SORTING NEXIN 17 AND 27"/>
    <property type="match status" value="1"/>
</dbReference>
<dbReference type="PROSITE" id="PS50195">
    <property type="entry name" value="PX"/>
    <property type="match status" value="1"/>
</dbReference>
<comment type="caution">
    <text evidence="2">The sequence shown here is derived from an EMBL/GenBank/DDBJ whole genome shotgun (WGS) entry which is preliminary data.</text>
</comment>
<protein>
    <recommendedName>
        <fullName evidence="1">PX domain-containing protein</fullName>
    </recommendedName>
</protein>
<dbReference type="InterPro" id="IPR001683">
    <property type="entry name" value="PX_dom"/>
</dbReference>
<sequence>QGYSIHVNGVFHCTVRYRQLLNLHEQLKKEYGSSNLPSFPPKKILPLSPTQLEERRVMLEKYIQTIGQDSQLVSTDILNGFLLSAQQETSCEKSQQVPLDVYLMNGYKVSLNVLTTERLVQVLEYIKWKLENDELTKLLISSLNDELGSKLKIRILTEL</sequence>
<dbReference type="Gene3D" id="3.30.1520.10">
    <property type="entry name" value="Phox-like domain"/>
    <property type="match status" value="1"/>
</dbReference>
<dbReference type="PANTHER" id="PTHR12431:SF14">
    <property type="entry name" value="LD15323P"/>
    <property type="match status" value="1"/>
</dbReference>
<feature type="domain" description="PX" evidence="1">
    <location>
        <begin position="1"/>
        <end position="89"/>
    </location>
</feature>
<evidence type="ECO:0000313" key="3">
    <source>
        <dbReference type="Proteomes" id="UP001153148"/>
    </source>
</evidence>
<proteinExistence type="predicted"/>
<gene>
    <name evidence="2" type="ORF">TPAB3V08_LOCUS7189</name>
</gene>
<dbReference type="InterPro" id="IPR036871">
    <property type="entry name" value="PX_dom_sf"/>
</dbReference>
<dbReference type="Proteomes" id="UP001153148">
    <property type="component" value="Unassembled WGS sequence"/>
</dbReference>
<dbReference type="SMART" id="SM00312">
    <property type="entry name" value="PX"/>
    <property type="match status" value="1"/>
</dbReference>
<name>A0ABN7P0D6_TIMPD</name>
<dbReference type="SUPFAM" id="SSF64268">
    <property type="entry name" value="PX domain"/>
    <property type="match status" value="1"/>
</dbReference>
<organism evidence="2 3">
    <name type="scientific">Timema podura</name>
    <name type="common">Walking stick</name>
    <dbReference type="NCBI Taxonomy" id="61482"/>
    <lineage>
        <taxon>Eukaryota</taxon>
        <taxon>Metazoa</taxon>
        <taxon>Ecdysozoa</taxon>
        <taxon>Arthropoda</taxon>
        <taxon>Hexapoda</taxon>
        <taxon>Insecta</taxon>
        <taxon>Pterygota</taxon>
        <taxon>Neoptera</taxon>
        <taxon>Polyneoptera</taxon>
        <taxon>Phasmatodea</taxon>
        <taxon>Timematodea</taxon>
        <taxon>Timematoidea</taxon>
        <taxon>Timematidae</taxon>
        <taxon>Timema</taxon>
    </lineage>
</organism>
<dbReference type="EMBL" id="CAJPIN010011766">
    <property type="protein sequence ID" value="CAG2060231.1"/>
    <property type="molecule type" value="Genomic_DNA"/>
</dbReference>
<accession>A0ABN7P0D6</accession>
<reference evidence="2" key="1">
    <citation type="submission" date="2021-03" db="EMBL/GenBank/DDBJ databases">
        <authorList>
            <person name="Tran Van P."/>
        </authorList>
    </citation>
    <scope>NUCLEOTIDE SEQUENCE</scope>
</reference>
<dbReference type="Pfam" id="PF00787">
    <property type="entry name" value="PX"/>
    <property type="match status" value="1"/>
</dbReference>
<evidence type="ECO:0000259" key="1">
    <source>
        <dbReference type="PROSITE" id="PS50195"/>
    </source>
</evidence>
<evidence type="ECO:0000313" key="2">
    <source>
        <dbReference type="EMBL" id="CAG2060231.1"/>
    </source>
</evidence>
<keyword evidence="3" id="KW-1185">Reference proteome</keyword>
<feature type="non-terminal residue" evidence="2">
    <location>
        <position position="1"/>
    </location>
</feature>